<feature type="non-terminal residue" evidence="7">
    <location>
        <position position="131"/>
    </location>
</feature>
<dbReference type="Proteomes" id="UP000282140">
    <property type="component" value="Unassembled WGS sequence"/>
</dbReference>
<evidence type="ECO:0000313" key="7">
    <source>
        <dbReference type="EMBL" id="RLU13219.1"/>
    </source>
</evidence>
<dbReference type="GO" id="GO:0016787">
    <property type="term" value="F:hydrolase activity"/>
    <property type="evidence" value="ECO:0007669"/>
    <property type="project" value="UniProtKB-UniRule"/>
</dbReference>
<keyword evidence="1 5" id="KW-0547">Nucleotide-binding</keyword>
<dbReference type="PROSITE" id="PS51198">
    <property type="entry name" value="UVRD_HELICASE_ATP_BIND"/>
    <property type="match status" value="1"/>
</dbReference>
<evidence type="ECO:0000259" key="6">
    <source>
        <dbReference type="PROSITE" id="PS51198"/>
    </source>
</evidence>
<organism evidence="7 8">
    <name type="scientific">Pseudomonas prosekii</name>
    <dbReference type="NCBI Taxonomy" id="1148509"/>
    <lineage>
        <taxon>Bacteria</taxon>
        <taxon>Pseudomonadati</taxon>
        <taxon>Pseudomonadota</taxon>
        <taxon>Gammaproteobacteria</taxon>
        <taxon>Pseudomonadales</taxon>
        <taxon>Pseudomonadaceae</taxon>
        <taxon>Pseudomonas</taxon>
    </lineage>
</organism>
<accession>A0A3L8CZ47</accession>
<dbReference type="GO" id="GO:0005829">
    <property type="term" value="C:cytosol"/>
    <property type="evidence" value="ECO:0007669"/>
    <property type="project" value="TreeGrafter"/>
</dbReference>
<dbReference type="GO" id="GO:0003677">
    <property type="term" value="F:DNA binding"/>
    <property type="evidence" value="ECO:0007669"/>
    <property type="project" value="InterPro"/>
</dbReference>
<sequence>MNTNKPLALAFPLRGSQLIEASAGTGKTFTISALYLRLVLGHGGESSGFGRELLPPQILVVTFTDAATKELRERIRTRLAEAARYFRDETPAPDSLIAELREEFSPEQWSGCANRLDIAAQWMDEAAVSTN</sequence>
<gene>
    <name evidence="7" type="ORF">CS078_04585</name>
</gene>
<comment type="caution">
    <text evidence="7">The sequence shown here is derived from an EMBL/GenBank/DDBJ whole genome shotgun (WGS) entry which is preliminary data.</text>
</comment>
<dbReference type="GO" id="GO:0000725">
    <property type="term" value="P:recombinational repair"/>
    <property type="evidence" value="ECO:0007669"/>
    <property type="project" value="TreeGrafter"/>
</dbReference>
<dbReference type="GO" id="GO:0043138">
    <property type="term" value="F:3'-5' DNA helicase activity"/>
    <property type="evidence" value="ECO:0007669"/>
    <property type="project" value="TreeGrafter"/>
</dbReference>
<dbReference type="AlphaFoldDB" id="A0A3L8CZ47"/>
<protein>
    <submittedName>
        <fullName evidence="7">Exodeoxyribonuclease V subunit beta</fullName>
    </submittedName>
</protein>
<dbReference type="Gene3D" id="3.40.50.300">
    <property type="entry name" value="P-loop containing nucleotide triphosphate hydrolases"/>
    <property type="match status" value="1"/>
</dbReference>
<dbReference type="PANTHER" id="PTHR11070:SF23">
    <property type="entry name" value="RECBCD ENZYME SUBUNIT RECB"/>
    <property type="match status" value="1"/>
</dbReference>
<evidence type="ECO:0000256" key="3">
    <source>
        <dbReference type="ARBA" id="ARBA00022806"/>
    </source>
</evidence>
<dbReference type="GO" id="GO:0009338">
    <property type="term" value="C:exodeoxyribonuclease V complex"/>
    <property type="evidence" value="ECO:0007669"/>
    <property type="project" value="TreeGrafter"/>
</dbReference>
<keyword evidence="2 5" id="KW-0378">Hydrolase</keyword>
<dbReference type="RefSeq" id="WP_147454172.1">
    <property type="nucleotide sequence ID" value="NZ_PEGB01000001.1"/>
</dbReference>
<evidence type="ECO:0000256" key="1">
    <source>
        <dbReference type="ARBA" id="ARBA00022741"/>
    </source>
</evidence>
<evidence type="ECO:0000256" key="2">
    <source>
        <dbReference type="ARBA" id="ARBA00022801"/>
    </source>
</evidence>
<keyword evidence="8" id="KW-1185">Reference proteome</keyword>
<dbReference type="PANTHER" id="PTHR11070">
    <property type="entry name" value="UVRD / RECB / PCRA DNA HELICASE FAMILY MEMBER"/>
    <property type="match status" value="1"/>
</dbReference>
<keyword evidence="4 5" id="KW-0067">ATP-binding</keyword>
<dbReference type="EMBL" id="PEGB01000001">
    <property type="protein sequence ID" value="RLU13219.1"/>
    <property type="molecule type" value="Genomic_DNA"/>
</dbReference>
<proteinExistence type="predicted"/>
<dbReference type="InterPro" id="IPR014016">
    <property type="entry name" value="UvrD-like_ATP-bd"/>
</dbReference>
<dbReference type="InterPro" id="IPR000212">
    <property type="entry name" value="DNA_helicase_UvrD/REP"/>
</dbReference>
<evidence type="ECO:0000256" key="5">
    <source>
        <dbReference type="PROSITE-ProRule" id="PRU00560"/>
    </source>
</evidence>
<dbReference type="SUPFAM" id="SSF52540">
    <property type="entry name" value="P-loop containing nucleoside triphosphate hydrolases"/>
    <property type="match status" value="1"/>
</dbReference>
<feature type="binding site" evidence="5">
    <location>
        <begin position="21"/>
        <end position="28"/>
    </location>
    <ligand>
        <name>ATP</name>
        <dbReference type="ChEBI" id="CHEBI:30616"/>
    </ligand>
</feature>
<dbReference type="InterPro" id="IPR027417">
    <property type="entry name" value="P-loop_NTPase"/>
</dbReference>
<dbReference type="GO" id="GO:0005524">
    <property type="term" value="F:ATP binding"/>
    <property type="evidence" value="ECO:0007669"/>
    <property type="project" value="UniProtKB-UniRule"/>
</dbReference>
<reference evidence="7 8" key="1">
    <citation type="journal article" date="2018" name="Front. Microbiol.">
        <title>Discovery of Phloeophagus Beetles as a Source of Pseudomonas Strains That Produce Potentially New Bioactive Substances and Description of Pseudomonas bohemica sp. nov.</title>
        <authorList>
            <person name="Saati-Santamaria Z."/>
            <person name="Lopez-Mondejar R."/>
            <person name="Jimenez-Gomez A."/>
            <person name="Diez-Mendez A."/>
            <person name="Vetrovsky T."/>
            <person name="Igual J.M."/>
            <person name="Velazquez E."/>
            <person name="Kolarik M."/>
            <person name="Rivas R."/>
            <person name="Garcia-Fraile P."/>
        </authorList>
    </citation>
    <scope>NUCLEOTIDE SEQUENCE [LARGE SCALE GENOMIC DNA]</scope>
    <source>
        <strain evidence="7 8">A2-NA13</strain>
    </source>
</reference>
<feature type="domain" description="UvrD-like helicase ATP-binding" evidence="6">
    <location>
        <begin position="1"/>
        <end position="131"/>
    </location>
</feature>
<keyword evidence="3 5" id="KW-0347">Helicase</keyword>
<dbReference type="Pfam" id="PF00580">
    <property type="entry name" value="UvrD-helicase"/>
    <property type="match status" value="1"/>
</dbReference>
<name>A0A3L8CZ47_9PSED</name>
<evidence type="ECO:0000313" key="8">
    <source>
        <dbReference type="Proteomes" id="UP000282140"/>
    </source>
</evidence>
<evidence type="ECO:0000256" key="4">
    <source>
        <dbReference type="ARBA" id="ARBA00022840"/>
    </source>
</evidence>